<dbReference type="AlphaFoldDB" id="A0A8B0SKT7"/>
<dbReference type="GO" id="GO:0016757">
    <property type="term" value="F:glycosyltransferase activity"/>
    <property type="evidence" value="ECO:0007669"/>
    <property type="project" value="InterPro"/>
</dbReference>
<evidence type="ECO:0000259" key="1">
    <source>
        <dbReference type="Pfam" id="PF24793"/>
    </source>
</evidence>
<accession>A0A8B0SKT7</accession>
<proteinExistence type="predicted"/>
<reference evidence="3" key="2">
    <citation type="submission" date="2021-04" db="EMBL/GenBank/DDBJ databases">
        <title>Complete Genome and methylome analysis of Thiothrix fructosivorans ATCC 49748.</title>
        <authorList>
            <person name="Fomenkov A."/>
            <person name="Sun L."/>
            <person name="Vincze T."/>
            <person name="Grabovich M.Y."/>
            <person name="Roberts R.J."/>
        </authorList>
    </citation>
    <scope>NUCLEOTIDE SEQUENCE</scope>
    <source>
        <strain evidence="3">ATCC 49748</strain>
    </source>
</reference>
<dbReference type="EMBL" id="JAFMPM010000005">
    <property type="protein sequence ID" value="MBO0611673.1"/>
    <property type="molecule type" value="Genomic_DNA"/>
</dbReference>
<geneLocation type="plasmid" evidence="2">
    <name>pTfr446</name>
</geneLocation>
<keyword evidence="2" id="KW-0614">Plasmid</keyword>
<dbReference type="Gene3D" id="2.115.10.20">
    <property type="entry name" value="Glycosyl hydrolase domain, family 43"/>
    <property type="match status" value="1"/>
</dbReference>
<dbReference type="InterPro" id="IPR056442">
    <property type="entry name" value="GINT1_N"/>
</dbReference>
<keyword evidence="4" id="KW-1185">Reference proteome</keyword>
<feature type="domain" description="Glucosamine inositolphosphorylceramide transferase 1 N-terminal" evidence="1">
    <location>
        <begin position="296"/>
        <end position="503"/>
    </location>
</feature>
<dbReference type="Proteomes" id="UP000664466">
    <property type="component" value="Unassembled WGS sequence"/>
</dbReference>
<protein>
    <recommendedName>
        <fullName evidence="1">Glucosamine inositolphosphorylceramide transferase 1 N-terminal domain-containing protein</fullName>
    </recommendedName>
</protein>
<dbReference type="SUPFAM" id="SSF75005">
    <property type="entry name" value="Arabinanase/levansucrase/invertase"/>
    <property type="match status" value="1"/>
</dbReference>
<evidence type="ECO:0000313" key="4">
    <source>
        <dbReference type="Proteomes" id="UP000664466"/>
    </source>
</evidence>
<dbReference type="RefSeq" id="WP_207249564.1">
    <property type="nucleotide sequence ID" value="NZ_JAFMPM010000005.1"/>
</dbReference>
<dbReference type="InterPro" id="IPR004263">
    <property type="entry name" value="Exostosin"/>
</dbReference>
<organism evidence="3">
    <name type="scientific">Thiothrix fructosivorans</name>
    <dbReference type="NCBI Taxonomy" id="111770"/>
    <lineage>
        <taxon>Bacteria</taxon>
        <taxon>Pseudomonadati</taxon>
        <taxon>Pseudomonadota</taxon>
        <taxon>Gammaproteobacteria</taxon>
        <taxon>Thiotrichales</taxon>
        <taxon>Thiotrichaceae</taxon>
        <taxon>Thiothrix</taxon>
    </lineage>
</organism>
<gene>
    <name evidence="2" type="ORF">J1836_01850</name>
    <name evidence="3" type="ORF">J1836_019220</name>
</gene>
<dbReference type="PANTHER" id="PTHR48261">
    <property type="entry name" value="ACETYLGLUCOSAMINYLTRANSFERASE"/>
    <property type="match status" value="1"/>
</dbReference>
<reference evidence="2 4" key="1">
    <citation type="submission" date="2021-03" db="EMBL/GenBank/DDBJ databases">
        <title>Draft genome and methylome analysis of Thiotrix fructosivoruns ATCC 49748.</title>
        <authorList>
            <person name="Fomenkov A."/>
            <person name="Grabovich M.Y."/>
            <person name="Roberts R.J."/>
        </authorList>
    </citation>
    <scope>NUCLEOTIDE SEQUENCE [LARGE SCALE GENOMIC DNA]</scope>
    <source>
        <strain evidence="2 4">ATCC 49748</strain>
        <plasmid evidence="2">pTfr446</plasmid>
    </source>
</reference>
<evidence type="ECO:0000313" key="3">
    <source>
        <dbReference type="EMBL" id="QTX10668.1"/>
    </source>
</evidence>
<dbReference type="InterPro" id="IPR023296">
    <property type="entry name" value="Glyco_hydro_beta-prop_sf"/>
</dbReference>
<dbReference type="PANTHER" id="PTHR48261:SF2">
    <property type="entry name" value="ACETYLGLUCOSAMINYLTRANSFERASE"/>
    <property type="match status" value="1"/>
</dbReference>
<dbReference type="EMBL" id="CP072748">
    <property type="protein sequence ID" value="QTX10668.1"/>
    <property type="molecule type" value="Genomic_DNA"/>
</dbReference>
<name>A0A8B0SKT7_9GAMM</name>
<sequence>MSVSPFRIALIVDGEYISAWQYLMLERLLASPHAVLVVVIFRQSVATTLSQRLNAVLLKVLHALDGRFFSCKPTAQTPTSFLPLLGDVGCYAHGSKRYQTFVSTQRVDVAIELTGQAVLPEMVASTTHGVWRHFYGNPVHWWDDYTNIREYARRQDEIVSGVVRYMAGQAAADCVFYATTSTDKVSINRGVERTLWKMADFIPQRLHELATVGEALFQRNMRERVLARPLSSQDAVAPGLITTCRIALRYPSNFLRKLYKFLFRQEQWILLTTSHGNVTELGLLENFHKWIPPRDRFWADPFVVEQAGEQYIFFEELIYARGIGHLACVRLQPDGSHTEPVKILEKPYHLSYPFVFKHQGQYYLIPETAGNHTVEVYRCEEFPHRWVFEKNLMESVEAYDATLQEYDGRWWMFVSMRSHQSCSPNEALYLFHADDPLSTQWQAHPQNPVVASAAQARPAGRMFTDAEQLYRPSQNCAGVYGRGLNLNRITQLDQECYREEVVSSYLPDGDFDMNGMHTLGIGRGLSVSDAVYIHRRLGRLDHWIGKLSGFIDQLVWKHCYVLMVLPLTFLWLDM</sequence>
<dbReference type="Pfam" id="PF24793">
    <property type="entry name" value="GINT1_N"/>
    <property type="match status" value="1"/>
</dbReference>
<evidence type="ECO:0000313" key="2">
    <source>
        <dbReference type="EMBL" id="MBO0611673.1"/>
    </source>
</evidence>